<evidence type="ECO:0000313" key="3">
    <source>
        <dbReference type="EnsemblMetazoa" id="SMAR007670-PA"/>
    </source>
</evidence>
<organism evidence="3 4">
    <name type="scientific">Strigamia maritima</name>
    <name type="common">European centipede</name>
    <name type="synonym">Geophilus maritimus</name>
    <dbReference type="NCBI Taxonomy" id="126957"/>
    <lineage>
        <taxon>Eukaryota</taxon>
        <taxon>Metazoa</taxon>
        <taxon>Ecdysozoa</taxon>
        <taxon>Arthropoda</taxon>
        <taxon>Myriapoda</taxon>
        <taxon>Chilopoda</taxon>
        <taxon>Pleurostigmophora</taxon>
        <taxon>Geophilomorpha</taxon>
        <taxon>Linotaeniidae</taxon>
        <taxon>Strigamia</taxon>
    </lineage>
</organism>
<dbReference type="STRING" id="126957.T1J290"/>
<proteinExistence type="predicted"/>
<reference evidence="3" key="2">
    <citation type="submission" date="2015-02" db="UniProtKB">
        <authorList>
            <consortium name="EnsemblMetazoa"/>
        </authorList>
    </citation>
    <scope>IDENTIFICATION</scope>
</reference>
<dbReference type="Pfam" id="PF12937">
    <property type="entry name" value="F-box-like"/>
    <property type="match status" value="1"/>
</dbReference>
<dbReference type="InterPro" id="IPR036047">
    <property type="entry name" value="F-box-like_dom_sf"/>
</dbReference>
<dbReference type="EnsemblMetazoa" id="SMAR007670-RA">
    <property type="protein sequence ID" value="SMAR007670-PA"/>
    <property type="gene ID" value="SMAR007670"/>
</dbReference>
<protein>
    <recommendedName>
        <fullName evidence="5">FIST C-domain domain-containing protein</fullName>
    </recommendedName>
</protein>
<dbReference type="Proteomes" id="UP000014500">
    <property type="component" value="Unassembled WGS sequence"/>
</dbReference>
<dbReference type="PhylomeDB" id="T1J290"/>
<keyword evidence="4" id="KW-1185">Reference proteome</keyword>
<feature type="domain" description="FIST C-domain" evidence="1">
    <location>
        <begin position="254"/>
        <end position="324"/>
    </location>
</feature>
<reference evidence="4" key="1">
    <citation type="submission" date="2011-05" db="EMBL/GenBank/DDBJ databases">
        <authorList>
            <person name="Richards S.R."/>
            <person name="Qu J."/>
            <person name="Jiang H."/>
            <person name="Jhangiani S.N."/>
            <person name="Agravi P."/>
            <person name="Goodspeed R."/>
            <person name="Gross S."/>
            <person name="Mandapat C."/>
            <person name="Jackson L."/>
            <person name="Mathew T."/>
            <person name="Pu L."/>
            <person name="Thornton R."/>
            <person name="Saada N."/>
            <person name="Wilczek-Boney K.B."/>
            <person name="Lee S."/>
            <person name="Kovar C."/>
            <person name="Wu Y."/>
            <person name="Scherer S.E."/>
            <person name="Worley K.C."/>
            <person name="Muzny D.M."/>
            <person name="Gibbs R."/>
        </authorList>
    </citation>
    <scope>NUCLEOTIDE SEQUENCE</scope>
    <source>
        <strain evidence="4">Brora</strain>
    </source>
</reference>
<dbReference type="GO" id="GO:0032436">
    <property type="term" value="P:positive regulation of proteasomal ubiquitin-dependent protein catabolic process"/>
    <property type="evidence" value="ECO:0007669"/>
    <property type="project" value="TreeGrafter"/>
</dbReference>
<dbReference type="SUPFAM" id="SSF81383">
    <property type="entry name" value="F-box domain"/>
    <property type="match status" value="1"/>
</dbReference>
<dbReference type="InterPro" id="IPR001810">
    <property type="entry name" value="F-box_dom"/>
</dbReference>
<sequence length="361" mass="40267">MADINLIQQQHFVLSVPLIADRILSFLPAKDLYRAAQVCQSWAEIAKKIKRKRKESSCIFWKQDAEMPDEMIITSLTSYVKTHLNEVSTEPALSLNFVTTSADSTVNCIFDGCYPTVLPIQCKTAIISCDGVIGMQGNQCVEVEAEDLVAVSSFFLPKLPGVEMKFWVKKDDDSFKKFISSLTKDQPIKALVLLSTDFGIQTPATKGIDQIMTEQNNHLAVAGAFAEDILLPECSTLAITFAGERVKAASVVINSYVKKIDRLHCPLKRLKNYGLPEDRSFAFMFACVSRGVKHWKEKNVEIKEFRKMFPNTPLYGFYGQGEIGSNTSSEANESTCGSHQENTCHQFCHSYSTVILLVSIC</sequence>
<evidence type="ECO:0000259" key="1">
    <source>
        <dbReference type="Pfam" id="PF10442"/>
    </source>
</evidence>
<evidence type="ECO:0000259" key="2">
    <source>
        <dbReference type="Pfam" id="PF12937"/>
    </source>
</evidence>
<dbReference type="eggNOG" id="ENOG502QSZ2">
    <property type="taxonomic scope" value="Eukaryota"/>
</dbReference>
<dbReference type="Gene3D" id="1.20.1280.50">
    <property type="match status" value="1"/>
</dbReference>
<dbReference type="InterPro" id="IPR019494">
    <property type="entry name" value="FIST_C"/>
</dbReference>
<dbReference type="OMA" id="LWRECSR"/>
<dbReference type="EMBL" id="JH431796">
    <property type="status" value="NOT_ANNOTATED_CDS"/>
    <property type="molecule type" value="Genomic_DNA"/>
</dbReference>
<dbReference type="Pfam" id="PF10442">
    <property type="entry name" value="FIST_C"/>
    <property type="match status" value="1"/>
</dbReference>
<dbReference type="GO" id="GO:0000209">
    <property type="term" value="P:protein polyubiquitination"/>
    <property type="evidence" value="ECO:0007669"/>
    <property type="project" value="TreeGrafter"/>
</dbReference>
<dbReference type="AlphaFoldDB" id="T1J290"/>
<dbReference type="PANTHER" id="PTHR14939:SF5">
    <property type="entry name" value="F-BOX ONLY PROTEIN 22"/>
    <property type="match status" value="1"/>
</dbReference>
<evidence type="ECO:0000313" key="4">
    <source>
        <dbReference type="Proteomes" id="UP000014500"/>
    </source>
</evidence>
<feature type="domain" description="F-box" evidence="2">
    <location>
        <begin position="22"/>
        <end position="47"/>
    </location>
</feature>
<accession>T1J290</accession>
<dbReference type="HOGENOM" id="CLU_042854_0_0_1"/>
<name>T1J290_STRMM</name>
<dbReference type="PANTHER" id="PTHR14939">
    <property type="entry name" value="F-BOX ONLY PROTEIN 22"/>
    <property type="match status" value="1"/>
</dbReference>
<evidence type="ECO:0008006" key="5">
    <source>
        <dbReference type="Google" id="ProtNLM"/>
    </source>
</evidence>